<dbReference type="EMBL" id="FMJC01000002">
    <property type="protein sequence ID" value="SCM74419.1"/>
    <property type="molecule type" value="Genomic_DNA"/>
</dbReference>
<feature type="domain" description="DUF4213" evidence="2">
    <location>
        <begin position="8"/>
        <end position="92"/>
    </location>
</feature>
<evidence type="ECO:0000313" key="3">
    <source>
        <dbReference type="EMBL" id="SCM74419.1"/>
    </source>
</evidence>
<dbReference type="RefSeq" id="WP_179981153.1">
    <property type="nucleotide sequence ID" value="NZ_LT608333.1"/>
</dbReference>
<reference evidence="3" key="1">
    <citation type="submission" date="2016-08" db="EMBL/GenBank/DDBJ databases">
        <authorList>
            <person name="Seilhamer J.J."/>
        </authorList>
    </citation>
    <scope>NUCLEOTIDE SEQUENCE</scope>
    <source>
        <strain evidence="3">86-1</strain>
    </source>
</reference>
<dbReference type="InterPro" id="IPR025251">
    <property type="entry name" value="DUF4213"/>
</dbReference>
<dbReference type="Pfam" id="PF04016">
    <property type="entry name" value="DUF364"/>
    <property type="match status" value="1"/>
</dbReference>
<dbReference type="InterPro" id="IPR007161">
    <property type="entry name" value="DUF364"/>
</dbReference>
<name>A0A212LAR8_9BACT</name>
<dbReference type="Gene3D" id="3.30.390.100">
    <property type="match status" value="1"/>
</dbReference>
<feature type="domain" description="Putative heavy-metal chelation" evidence="1">
    <location>
        <begin position="114"/>
        <end position="235"/>
    </location>
</feature>
<gene>
    <name evidence="3" type="ORF">KL86DES1_21927</name>
</gene>
<organism evidence="3">
    <name type="scientific">uncultured Desulfovibrio sp</name>
    <dbReference type="NCBI Taxonomy" id="167968"/>
    <lineage>
        <taxon>Bacteria</taxon>
        <taxon>Pseudomonadati</taxon>
        <taxon>Thermodesulfobacteriota</taxon>
        <taxon>Desulfovibrionia</taxon>
        <taxon>Desulfovibrionales</taxon>
        <taxon>Desulfovibrionaceae</taxon>
        <taxon>Desulfovibrio</taxon>
        <taxon>environmental samples</taxon>
    </lineage>
</organism>
<dbReference type="Gene3D" id="3.40.50.11590">
    <property type="match status" value="1"/>
</dbReference>
<proteinExistence type="predicted"/>
<dbReference type="SUPFAM" id="SSF159713">
    <property type="entry name" value="Dhaf3308-like"/>
    <property type="match status" value="1"/>
</dbReference>
<sequence length="257" mass="27686">MTDRWFLYDALLGSVPETALVKSFTCGKHWLMVEADSGGIGMAQYFSPAPGASDSAQSCQDMVGQPLRRVAEMIKSWDFNAAAIGLAALNAANNTLALVKPSPLRTALDSRHGDAFDFFLSEAKGKKVTVVGHFPGLARLRPHCELSILERHPQPGDLPDTAAEYVLPQQDLVFITGTTFINKTITRLLELSAKAKVYMVGPSTPMNPLLFSHGVRSLSGLVVVDAEKMSAALKNDNCEAIFGHGGQKVNMVAESCH</sequence>
<evidence type="ECO:0000259" key="2">
    <source>
        <dbReference type="Pfam" id="PF13938"/>
    </source>
</evidence>
<protein>
    <recommendedName>
        <fullName evidence="4">Heavy-metal chelation domain-containing protein</fullName>
    </recommendedName>
</protein>
<evidence type="ECO:0000259" key="1">
    <source>
        <dbReference type="Pfam" id="PF04016"/>
    </source>
</evidence>
<evidence type="ECO:0008006" key="4">
    <source>
        <dbReference type="Google" id="ProtNLM"/>
    </source>
</evidence>
<dbReference type="Pfam" id="PF13938">
    <property type="entry name" value="DUF4213"/>
    <property type="match status" value="1"/>
</dbReference>
<dbReference type="AlphaFoldDB" id="A0A212LAR8"/>
<accession>A0A212LAR8</accession>